<dbReference type="Pfam" id="PF13424">
    <property type="entry name" value="TPR_12"/>
    <property type="match status" value="2"/>
</dbReference>
<dbReference type="InterPro" id="IPR041664">
    <property type="entry name" value="AAA_16"/>
</dbReference>
<dbReference type="PANTHER" id="PTHR35807">
    <property type="entry name" value="TRANSCRIPTIONAL REGULATOR REDD-RELATED"/>
    <property type="match status" value="1"/>
</dbReference>
<keyword evidence="2" id="KW-0902">Two-component regulatory system</keyword>
<gene>
    <name evidence="8" type="ORF">F7Q99_30175</name>
</gene>
<dbReference type="InterPro" id="IPR019734">
    <property type="entry name" value="TPR_rpt"/>
</dbReference>
<dbReference type="SMART" id="SM00028">
    <property type="entry name" value="TPR"/>
    <property type="match status" value="5"/>
</dbReference>
<dbReference type="PROSITE" id="PS51755">
    <property type="entry name" value="OMPR_PHOB"/>
    <property type="match status" value="1"/>
</dbReference>
<feature type="domain" description="OmpR/PhoB-type" evidence="7">
    <location>
        <begin position="1"/>
        <end position="94"/>
    </location>
</feature>
<dbReference type="InterPro" id="IPR001867">
    <property type="entry name" value="OmpR/PhoB-type_DNA-bd"/>
</dbReference>
<evidence type="ECO:0000256" key="5">
    <source>
        <dbReference type="ARBA" id="ARBA00023163"/>
    </source>
</evidence>
<dbReference type="InterPro" id="IPR016032">
    <property type="entry name" value="Sig_transdc_resp-reg_C-effctor"/>
</dbReference>
<dbReference type="Proteomes" id="UP000450000">
    <property type="component" value="Unassembled WGS sequence"/>
</dbReference>
<evidence type="ECO:0000256" key="2">
    <source>
        <dbReference type="ARBA" id="ARBA00023012"/>
    </source>
</evidence>
<proteinExistence type="inferred from homology"/>
<evidence type="ECO:0000256" key="1">
    <source>
        <dbReference type="ARBA" id="ARBA00005820"/>
    </source>
</evidence>
<comment type="caution">
    <text evidence="8">The sequence shown here is derived from an EMBL/GenBank/DDBJ whole genome shotgun (WGS) entry which is preliminary data.</text>
</comment>
<dbReference type="SUPFAM" id="SSF46894">
    <property type="entry name" value="C-terminal effector domain of the bipartite response regulators"/>
    <property type="match status" value="1"/>
</dbReference>
<dbReference type="InterPro" id="IPR036388">
    <property type="entry name" value="WH-like_DNA-bd_sf"/>
</dbReference>
<keyword evidence="4 6" id="KW-0238">DNA-binding</keyword>
<comment type="similarity">
    <text evidence="1">Belongs to the AfsR/DnrI/RedD regulatory family.</text>
</comment>
<dbReference type="SUPFAM" id="SSF48452">
    <property type="entry name" value="TPR-like"/>
    <property type="match status" value="3"/>
</dbReference>
<dbReference type="InterPro" id="IPR027417">
    <property type="entry name" value="P-loop_NTPase"/>
</dbReference>
<keyword evidence="3" id="KW-0805">Transcription regulation</keyword>
<organism evidence="8 9">
    <name type="scientific">Streptomyces kaniharaensis</name>
    <dbReference type="NCBI Taxonomy" id="212423"/>
    <lineage>
        <taxon>Bacteria</taxon>
        <taxon>Bacillati</taxon>
        <taxon>Actinomycetota</taxon>
        <taxon>Actinomycetes</taxon>
        <taxon>Kitasatosporales</taxon>
        <taxon>Streptomycetaceae</taxon>
        <taxon>Streptomyces</taxon>
    </lineage>
</organism>
<reference evidence="8 9" key="1">
    <citation type="submission" date="2019-09" db="EMBL/GenBank/DDBJ databases">
        <title>Genome Sequences of Streptomyces kaniharaensis ATCC 21070.</title>
        <authorList>
            <person name="Zhu W."/>
            <person name="De Crecy-Lagard V."/>
            <person name="Richards N.G."/>
        </authorList>
    </citation>
    <scope>NUCLEOTIDE SEQUENCE [LARGE SCALE GENOMIC DNA]</scope>
    <source>
        <strain evidence="8 9">SF-557</strain>
    </source>
</reference>
<dbReference type="AlphaFoldDB" id="A0A6N7L0J9"/>
<evidence type="ECO:0000259" key="7">
    <source>
        <dbReference type="PROSITE" id="PS51755"/>
    </source>
</evidence>
<dbReference type="Gene3D" id="3.40.50.300">
    <property type="entry name" value="P-loop containing nucleotide triphosphate hydrolases"/>
    <property type="match status" value="1"/>
</dbReference>
<evidence type="ECO:0000256" key="4">
    <source>
        <dbReference type="ARBA" id="ARBA00023125"/>
    </source>
</evidence>
<dbReference type="SUPFAM" id="SSF52540">
    <property type="entry name" value="P-loop containing nucleoside triphosphate hydrolases"/>
    <property type="match status" value="1"/>
</dbReference>
<dbReference type="GO" id="GO:0003677">
    <property type="term" value="F:DNA binding"/>
    <property type="evidence" value="ECO:0007669"/>
    <property type="project" value="UniProtKB-UniRule"/>
</dbReference>
<sequence length="977" mass="106217">MRFSLLGPLVVREGDRVVQLSGAKSRALLAALLFRANRVVSLGSLQGALWGEEPPATAVSSLHNHVAGLRRRLSDHGGSRLSSTPHGLVLRVADGELDVQEFTELLGRAREARANPDWPEVSGFTAAALALWRDQPLSDLPDLHTLEAEVRHLSQAHLQALEWHFEAELHLGRHTEVTPELSRWATRHPLHEPLHVQLVTALYRSGRQAEALEAFETTRATLADELGIDPGPALLAVHRQVLTGDPALLQQLSAAPAVSMRTIAPVARTTAQDTTGPVTGSIDRAGPAGPDPAAVPAQLPADAAFFTGRQEELHELCRLLDRAADGDGPQAVTVTGMGGVGKSALAVHAAHLVCDRFPDGQLHLDLRGFGAGTPRSTHEVLATVLADLNPAASGASVQPLPDHTDDRAALLRTVLASRRVLLLLDNARDSDQVLPLLPGSGASAVIVTSRTTLTDLPAAHHIPLAPMDTEEQRALLSAMCGCDRVQRDLDGALRILAACAGLPLALRIAGARLAARPAWSLATLADRLGTGGPGRLEALSAGRLEVRATFASSYLALRDSDEQAERETARAFRLLGLCPQYEIGPASAAALLDRTPAEAEDLLERLVDAHLLQTPAPLRYRLHDLLAEYAAESAHTDEPAQTREEAPLRLGIWYALALESVRDAMRDCGQTPPRLDQAPPASLPVFIDEAEALAWCRQELPNIGEAIRQAGQGPRPDLAWRLAVWLFGYMRTYWWTGQWEEHLNHALRITEQHDDRLGRTWVLRTLGVCHGMARRLDKSIQALQEALALTDSEDPENSVWVRSNLSIAYSLDGQPDRALAHARAALDHHRRTSGSRQPAAFLISGLADALREAGHHADAEAHYREALALWRERDDTNSIAITLSNLGDVLRALGRRDEAFTTLDESVDLFERIGNVAYLADTLIIMARTHVHFTEWPQARARVRQAIDLADRHHLGQWLTEAHDILATIEKVGSGDF</sequence>
<feature type="DNA-binding region" description="OmpR/PhoB-type" evidence="6">
    <location>
        <begin position="1"/>
        <end position="94"/>
    </location>
</feature>
<dbReference type="GO" id="GO:0043531">
    <property type="term" value="F:ADP binding"/>
    <property type="evidence" value="ECO:0007669"/>
    <property type="project" value="InterPro"/>
</dbReference>
<dbReference type="InterPro" id="IPR011990">
    <property type="entry name" value="TPR-like_helical_dom_sf"/>
</dbReference>
<evidence type="ECO:0000256" key="6">
    <source>
        <dbReference type="PROSITE-ProRule" id="PRU01091"/>
    </source>
</evidence>
<keyword evidence="9" id="KW-1185">Reference proteome</keyword>
<protein>
    <submittedName>
        <fullName evidence="8">Tetratricopeptide repeat protein</fullName>
    </submittedName>
</protein>
<dbReference type="InterPro" id="IPR051677">
    <property type="entry name" value="AfsR-DnrI-RedD_regulator"/>
</dbReference>
<dbReference type="SMART" id="SM00862">
    <property type="entry name" value="Trans_reg_C"/>
    <property type="match status" value="1"/>
</dbReference>
<accession>A0A6N7L0J9</accession>
<evidence type="ECO:0000313" key="9">
    <source>
        <dbReference type="Proteomes" id="UP000450000"/>
    </source>
</evidence>
<dbReference type="OrthoDB" id="3862494at2"/>
<name>A0A6N7L0J9_9ACTN</name>
<dbReference type="Pfam" id="PF13191">
    <property type="entry name" value="AAA_16"/>
    <property type="match status" value="1"/>
</dbReference>
<dbReference type="Gene3D" id="1.10.10.10">
    <property type="entry name" value="Winged helix-like DNA-binding domain superfamily/Winged helix DNA-binding domain"/>
    <property type="match status" value="1"/>
</dbReference>
<dbReference type="SMART" id="SM01043">
    <property type="entry name" value="BTAD"/>
    <property type="match status" value="1"/>
</dbReference>
<dbReference type="EMBL" id="WBOF01000002">
    <property type="protein sequence ID" value="MQS16359.1"/>
    <property type="molecule type" value="Genomic_DNA"/>
</dbReference>
<dbReference type="GO" id="GO:0006355">
    <property type="term" value="P:regulation of DNA-templated transcription"/>
    <property type="evidence" value="ECO:0007669"/>
    <property type="project" value="InterPro"/>
</dbReference>
<dbReference type="InterPro" id="IPR005158">
    <property type="entry name" value="BTAD"/>
</dbReference>
<dbReference type="RefSeq" id="WP_153467126.1">
    <property type="nucleotide sequence ID" value="NZ_WBOF01000002.1"/>
</dbReference>
<keyword evidence="5" id="KW-0804">Transcription</keyword>
<dbReference type="PRINTS" id="PR00364">
    <property type="entry name" value="DISEASERSIST"/>
</dbReference>
<dbReference type="GO" id="GO:0000160">
    <property type="term" value="P:phosphorelay signal transduction system"/>
    <property type="evidence" value="ECO:0007669"/>
    <property type="project" value="UniProtKB-KW"/>
</dbReference>
<dbReference type="Pfam" id="PF03704">
    <property type="entry name" value="BTAD"/>
    <property type="match status" value="1"/>
</dbReference>
<dbReference type="CDD" id="cd15831">
    <property type="entry name" value="BTAD"/>
    <property type="match status" value="1"/>
</dbReference>
<evidence type="ECO:0000313" key="8">
    <source>
        <dbReference type="EMBL" id="MQS16359.1"/>
    </source>
</evidence>
<dbReference type="PANTHER" id="PTHR35807:SF1">
    <property type="entry name" value="TRANSCRIPTIONAL REGULATOR REDD"/>
    <property type="match status" value="1"/>
</dbReference>
<dbReference type="Gene3D" id="1.25.40.10">
    <property type="entry name" value="Tetratricopeptide repeat domain"/>
    <property type="match status" value="2"/>
</dbReference>
<evidence type="ECO:0000256" key="3">
    <source>
        <dbReference type="ARBA" id="ARBA00023015"/>
    </source>
</evidence>